<dbReference type="SMART" id="SM00980">
    <property type="entry name" value="THAP"/>
    <property type="match status" value="1"/>
</dbReference>
<gene>
    <name evidence="8" type="ORF">KUF71_002718</name>
</gene>
<dbReference type="PROSITE" id="PS50950">
    <property type="entry name" value="ZF_THAP"/>
    <property type="match status" value="1"/>
</dbReference>
<evidence type="ECO:0000313" key="9">
    <source>
        <dbReference type="Proteomes" id="UP001219518"/>
    </source>
</evidence>
<dbReference type="Proteomes" id="UP001219518">
    <property type="component" value="Unassembled WGS sequence"/>
</dbReference>
<evidence type="ECO:0000256" key="4">
    <source>
        <dbReference type="ARBA" id="ARBA00023125"/>
    </source>
</evidence>
<dbReference type="SUPFAM" id="SSF57716">
    <property type="entry name" value="Glucocorticoid receptor-like (DNA-binding domain)"/>
    <property type="match status" value="1"/>
</dbReference>
<dbReference type="InterPro" id="IPR025476">
    <property type="entry name" value="Helitron_helicase-like"/>
</dbReference>
<comment type="caution">
    <text evidence="8">The sequence shown here is derived from an EMBL/GenBank/DDBJ whole genome shotgun (WGS) entry which is preliminary data.</text>
</comment>
<dbReference type="GO" id="GO:0003677">
    <property type="term" value="F:DNA binding"/>
    <property type="evidence" value="ECO:0007669"/>
    <property type="project" value="UniProtKB-UniRule"/>
</dbReference>
<evidence type="ECO:0000313" key="8">
    <source>
        <dbReference type="EMBL" id="KAK3932747.1"/>
    </source>
</evidence>
<accession>A0AAE1I3G4</accession>
<keyword evidence="3" id="KW-0862">Zinc</keyword>
<sequence length="1191" mass="138008">MDLWAVENAVYFDDLVDVFESYDQICHISNTLPESSTASPQQNATLPVSSTYDISNTLPESSTASPQQNATLPVSSAASPQQNANLPDSSTAGSQHNAVKSIAKSNNRKSYRKCSNIICQNTNENSKLFTFPNIRAKNSFDQEKLIRWKKWIQNCGNRQLLDIPSSMLHRNYYVCKEHFDETCYYNTFCERLLPNAVPTKFMNEPIPDDEMLNFPKLSMKDIFTGNVEYFIICVIQSNDNDDENTKFEHAFESYMRSLEVKTCRVCKESSLVSNLSKFQCSHGKNYSLYSKENNMDQGPVPCELSDLTYVEQQLISLVHTQMSVYKLKGGQQYAYSDVSTLARQLPHKLNELPSIITIRTTNDVKHVDFKVRAQKVKSALVWLKQNNKFYENIEISENNIAELPIDGNVYEHLRNIHNYNENDDGGIEQLEGGSEIFDDIYDSYVPDCKFPSQDENIKNISDWPKIGTAPINEFQTPGYIPMAFPCLFPTGECDLLDKSRFYEMKPINYFRHLLKYEDQRFAQHSSFRFFALNSILRWNALNDGNIFVKRHSVIANMTADELKKKIQEDPSFIQKLMYQGKNIRGSKAFWKSRQKELTHMIDDLGLPTLFLTLSAADYHWPDLFRILAPDKDVNSLSEKERRLLIQQNPILVDQFFLKRVEAFFENFLIPKFNIKDYWFRVEYQHRGSPNVHGVLWLQDAPDVLNIEQIDSDLATNIANYFGNLVCTEHPNPMQEQAIQHPCRIRLCEVENRDQDLAELVSKVQMHSKCTANYCIRDVNKGCRFGFPKEVCDTTKFIFDEKNHIDLETKRNHPRVNRFNKEILQLWRANIDVAPVVSRERLVTYLSKYITKAETKSKQFDALLNEVMNSSNRQDSAKKIIQRLYIKLSSDRDLSAQEVAHNIMGLKYYSSGKRNFKHLYFNAFDRQNLFCHEEKKSFIDKYHKRNVLPQFSLWQVAKSFELPSGKKINKANIVCTYPKLVFKPNLDENDNFYKYNVILHVPHQDFSDFKKDFVSWKHLYEVHNLRNIGNENDFDTLVRGHQAQNASDENDNFDVLEPNVFSKEEWMNIAAMGPQQITEETNLGEREIDLAFDWNASARKYVHFGSIEEIQTFIVRNKKTSQSSSHHALDVEVQFNNEQLKVLELVDKQSSELLNPNNSQGQKSPKRIIIQGKAGKYCCIVGSVGSRYQCES</sequence>
<organism evidence="8 9">
    <name type="scientific">Frankliniella fusca</name>
    <dbReference type="NCBI Taxonomy" id="407009"/>
    <lineage>
        <taxon>Eukaryota</taxon>
        <taxon>Metazoa</taxon>
        <taxon>Ecdysozoa</taxon>
        <taxon>Arthropoda</taxon>
        <taxon>Hexapoda</taxon>
        <taxon>Insecta</taxon>
        <taxon>Pterygota</taxon>
        <taxon>Neoptera</taxon>
        <taxon>Paraneoptera</taxon>
        <taxon>Thysanoptera</taxon>
        <taxon>Terebrantia</taxon>
        <taxon>Thripoidea</taxon>
        <taxon>Thripidae</taxon>
        <taxon>Frankliniella</taxon>
    </lineage>
</organism>
<dbReference type="Pfam" id="PF05485">
    <property type="entry name" value="THAP"/>
    <property type="match status" value="1"/>
</dbReference>
<evidence type="ECO:0000256" key="5">
    <source>
        <dbReference type="PROSITE-ProRule" id="PRU00309"/>
    </source>
</evidence>
<dbReference type="InterPro" id="IPR006612">
    <property type="entry name" value="THAP_Znf"/>
</dbReference>
<keyword evidence="9" id="KW-1185">Reference proteome</keyword>
<name>A0AAE1I3G4_9NEOP</name>
<protein>
    <submittedName>
        <fullName evidence="8">52 kDa repressor of the inhibitor of the protein kinase</fullName>
    </submittedName>
</protein>
<dbReference type="AlphaFoldDB" id="A0AAE1I3G4"/>
<keyword evidence="2 5" id="KW-0863">Zinc-finger</keyword>
<evidence type="ECO:0000256" key="6">
    <source>
        <dbReference type="SAM" id="MobiDB-lite"/>
    </source>
</evidence>
<dbReference type="SMART" id="SM00692">
    <property type="entry name" value="DM3"/>
    <property type="match status" value="1"/>
</dbReference>
<feature type="domain" description="THAP-type" evidence="7">
    <location>
        <begin position="108"/>
        <end position="201"/>
    </location>
</feature>
<evidence type="ECO:0000259" key="7">
    <source>
        <dbReference type="PROSITE" id="PS50950"/>
    </source>
</evidence>
<dbReference type="GO" id="GO:0008270">
    <property type="term" value="F:zinc ion binding"/>
    <property type="evidence" value="ECO:0007669"/>
    <property type="project" value="UniProtKB-KW"/>
</dbReference>
<evidence type="ECO:0000256" key="1">
    <source>
        <dbReference type="ARBA" id="ARBA00022723"/>
    </source>
</evidence>
<reference evidence="8" key="1">
    <citation type="submission" date="2021-07" db="EMBL/GenBank/DDBJ databases">
        <authorList>
            <person name="Catto M.A."/>
            <person name="Jacobson A."/>
            <person name="Kennedy G."/>
            <person name="Labadie P."/>
            <person name="Hunt B.G."/>
            <person name="Srinivasan R."/>
        </authorList>
    </citation>
    <scope>NUCLEOTIDE SEQUENCE</scope>
    <source>
        <strain evidence="8">PL_HMW_Pooled</strain>
        <tissue evidence="8">Head</tissue>
    </source>
</reference>
<evidence type="ECO:0000256" key="3">
    <source>
        <dbReference type="ARBA" id="ARBA00022833"/>
    </source>
</evidence>
<keyword evidence="4 5" id="KW-0238">DNA-binding</keyword>
<dbReference type="EMBL" id="JAHWGI010001439">
    <property type="protein sequence ID" value="KAK3932747.1"/>
    <property type="molecule type" value="Genomic_DNA"/>
</dbReference>
<dbReference type="Pfam" id="PF14214">
    <property type="entry name" value="Helitron_like_N"/>
    <property type="match status" value="1"/>
</dbReference>
<feature type="compositionally biased region" description="Polar residues" evidence="6">
    <location>
        <begin position="51"/>
        <end position="98"/>
    </location>
</feature>
<feature type="region of interest" description="Disordered" evidence="6">
    <location>
        <begin position="51"/>
        <end position="105"/>
    </location>
</feature>
<proteinExistence type="predicted"/>
<evidence type="ECO:0000256" key="2">
    <source>
        <dbReference type="ARBA" id="ARBA00022771"/>
    </source>
</evidence>
<dbReference type="Pfam" id="PF20209">
    <property type="entry name" value="DUF6570"/>
    <property type="match status" value="1"/>
</dbReference>
<reference evidence="8" key="2">
    <citation type="journal article" date="2023" name="BMC Genomics">
        <title>Pest status, molecular evolution, and epigenetic factors derived from the genome assembly of Frankliniella fusca, a thysanopteran phytovirus vector.</title>
        <authorList>
            <person name="Catto M.A."/>
            <person name="Labadie P.E."/>
            <person name="Jacobson A.L."/>
            <person name="Kennedy G.G."/>
            <person name="Srinivasan R."/>
            <person name="Hunt B.G."/>
        </authorList>
    </citation>
    <scope>NUCLEOTIDE SEQUENCE</scope>
    <source>
        <strain evidence="8">PL_HMW_Pooled</strain>
    </source>
</reference>
<keyword evidence="1" id="KW-0479">Metal-binding</keyword>
<dbReference type="InterPro" id="IPR046700">
    <property type="entry name" value="DUF6570"/>
</dbReference>